<feature type="transmembrane region" description="Helical" evidence="6">
    <location>
        <begin position="359"/>
        <end position="382"/>
    </location>
</feature>
<reference evidence="9" key="1">
    <citation type="submission" date="2025-08" db="UniProtKB">
        <authorList>
            <consortium name="RefSeq"/>
        </authorList>
    </citation>
    <scope>IDENTIFICATION</scope>
    <source>
        <tissue evidence="9">Whole body</tissue>
    </source>
</reference>
<dbReference type="Proteomes" id="UP001652626">
    <property type="component" value="Chromosome 29"/>
</dbReference>
<feature type="transmembrane region" description="Helical" evidence="6">
    <location>
        <begin position="314"/>
        <end position="332"/>
    </location>
</feature>
<evidence type="ECO:0000256" key="4">
    <source>
        <dbReference type="ARBA" id="ARBA00022989"/>
    </source>
</evidence>
<evidence type="ECO:0000256" key="1">
    <source>
        <dbReference type="ARBA" id="ARBA00004141"/>
    </source>
</evidence>
<keyword evidence="8" id="KW-1185">Reference proteome</keyword>
<evidence type="ECO:0000256" key="5">
    <source>
        <dbReference type="ARBA" id="ARBA00023136"/>
    </source>
</evidence>
<feature type="transmembrane region" description="Helical" evidence="6">
    <location>
        <begin position="75"/>
        <end position="94"/>
    </location>
</feature>
<dbReference type="InterPro" id="IPR036259">
    <property type="entry name" value="MFS_trans_sf"/>
</dbReference>
<dbReference type="Pfam" id="PF12832">
    <property type="entry name" value="MFS_1_like"/>
    <property type="match status" value="1"/>
</dbReference>
<evidence type="ECO:0000256" key="3">
    <source>
        <dbReference type="ARBA" id="ARBA00022692"/>
    </source>
</evidence>
<dbReference type="SUPFAM" id="SSF103473">
    <property type="entry name" value="MFS general substrate transporter"/>
    <property type="match status" value="1"/>
</dbReference>
<dbReference type="InterPro" id="IPR051717">
    <property type="entry name" value="MFS_MFSD6"/>
</dbReference>
<name>A0ABM4AX83_VANTA</name>
<dbReference type="InterPro" id="IPR020846">
    <property type="entry name" value="MFS_dom"/>
</dbReference>
<dbReference type="RefSeq" id="XP_064075893.1">
    <property type="nucleotide sequence ID" value="XM_064219823.1"/>
</dbReference>
<dbReference type="PANTHER" id="PTHR16172">
    <property type="entry name" value="MAJOR FACILITATOR SUPERFAMILY DOMAIN-CONTAINING PROTEIN 6-LIKE"/>
    <property type="match status" value="1"/>
</dbReference>
<feature type="transmembrane region" description="Helical" evidence="6">
    <location>
        <begin position="12"/>
        <end position="30"/>
    </location>
</feature>
<keyword evidence="3 6" id="KW-0812">Transmembrane</keyword>
<feature type="transmembrane region" description="Helical" evidence="6">
    <location>
        <begin position="245"/>
        <end position="266"/>
    </location>
</feature>
<dbReference type="PROSITE" id="PS50850">
    <property type="entry name" value="MFS"/>
    <property type="match status" value="1"/>
</dbReference>
<dbReference type="Gene3D" id="1.20.1250.20">
    <property type="entry name" value="MFS general substrate transporter like domains"/>
    <property type="match status" value="3"/>
</dbReference>
<feature type="transmembrane region" description="Helical" evidence="6">
    <location>
        <begin position="402"/>
        <end position="420"/>
    </location>
</feature>
<dbReference type="PANTHER" id="PTHR16172:SF37">
    <property type="entry name" value="RE36877P"/>
    <property type="match status" value="1"/>
</dbReference>
<feature type="domain" description="Major facilitator superfamily (MFS) profile" evidence="7">
    <location>
        <begin position="359"/>
        <end position="594"/>
    </location>
</feature>
<comment type="similarity">
    <text evidence="2">Belongs to the major facilitator superfamily. MFSD6 family.</text>
</comment>
<gene>
    <name evidence="9" type="primary">LOC113402660</name>
</gene>
<keyword evidence="5 6" id="KW-0472">Membrane</keyword>
<dbReference type="InterPro" id="IPR024989">
    <property type="entry name" value="MFS_assoc_dom"/>
</dbReference>
<evidence type="ECO:0000313" key="9">
    <source>
        <dbReference type="RefSeq" id="XP_064075893.1"/>
    </source>
</evidence>
<keyword evidence="4 6" id="KW-1133">Transmembrane helix</keyword>
<evidence type="ECO:0000256" key="2">
    <source>
        <dbReference type="ARBA" id="ARBA00005241"/>
    </source>
</evidence>
<evidence type="ECO:0000259" key="7">
    <source>
        <dbReference type="PROSITE" id="PS50850"/>
    </source>
</evidence>
<accession>A0ABM4AX83</accession>
<dbReference type="GeneID" id="113402660"/>
<feature type="transmembrane region" description="Helical" evidence="6">
    <location>
        <begin position="42"/>
        <end position="63"/>
    </location>
</feature>
<comment type="subcellular location">
    <subcellularLocation>
        <location evidence="1">Membrane</location>
        <topology evidence="1">Multi-pass membrane protein</topology>
    </subcellularLocation>
</comment>
<feature type="transmembrane region" description="Helical" evidence="6">
    <location>
        <begin position="287"/>
        <end position="308"/>
    </location>
</feature>
<proteinExistence type="inferred from homology"/>
<evidence type="ECO:0000313" key="8">
    <source>
        <dbReference type="Proteomes" id="UP001652626"/>
    </source>
</evidence>
<organism evidence="8 9">
    <name type="scientific">Vanessa tameamea</name>
    <name type="common">Kamehameha butterfly</name>
    <dbReference type="NCBI Taxonomy" id="334116"/>
    <lineage>
        <taxon>Eukaryota</taxon>
        <taxon>Metazoa</taxon>
        <taxon>Ecdysozoa</taxon>
        <taxon>Arthropoda</taxon>
        <taxon>Hexapoda</taxon>
        <taxon>Insecta</taxon>
        <taxon>Pterygota</taxon>
        <taxon>Neoptera</taxon>
        <taxon>Endopterygota</taxon>
        <taxon>Lepidoptera</taxon>
        <taxon>Glossata</taxon>
        <taxon>Ditrysia</taxon>
        <taxon>Papilionoidea</taxon>
        <taxon>Nymphalidae</taxon>
        <taxon>Nymphalinae</taxon>
        <taxon>Vanessa</taxon>
    </lineage>
</organism>
<sequence>MKFKIDKGLLPIKIHFFFFFAALGPLLPQMNVFGRQLGVSPAVMGLVTAVLPLLWAVAKPLFGYVVDFWPSKRKLVFILLIIFMTGSYCGLWFLPMPEEIEKPEPLLESVYKLNDTVYVKTYRNNTDAILDRYICHWNCTTDNNFQVYLSNSTFINTMYTDTRNISCTLLDMSLDEIRQGELICIPKNDCNLLCYEESLEFNKNRSEREVGSSKANSVDVSEKDGDMKVPKTIESQGSFYMTTTFWAFVVLMCVGTVAFNVANCIGDAVCFDVLGPERGSRYGAQRAWGTAGYGITALLGGWLVDALSDKHKDFTPAFVIAIIATLIDLGACRRLNLPSLSSPDDSGKALRKVLRIPRVLVFITFAVVAGTFDSFIIYYMFWFLEELAEETDSVAKIKLIEGVVVAAQSFIGELVFFFFSGKIIKRWGYGTTITFCLFCYSVRLVLISFIQHPWHLVFIEGIMQGPTYALCYSAIVGYAAHVAPDGYSATVQGIVAGMDDGLGFALGSLVGGQLYNYSGGRGSFRVLSAFALAAAAAHALLFAFVTRNDKEQKQIEVPTPEVEKMLPQEQNLSSAIYRDTVVPLTDVNHKSGNR</sequence>
<feature type="transmembrane region" description="Helical" evidence="6">
    <location>
        <begin position="524"/>
        <end position="545"/>
    </location>
</feature>
<evidence type="ECO:0000256" key="6">
    <source>
        <dbReference type="SAM" id="Phobius"/>
    </source>
</evidence>
<protein>
    <submittedName>
        <fullName evidence="9">Major facilitator superfamily domain-containing protein 6</fullName>
    </submittedName>
</protein>
<feature type="transmembrane region" description="Helical" evidence="6">
    <location>
        <begin position="427"/>
        <end position="450"/>
    </location>
</feature>